<protein>
    <submittedName>
        <fullName evidence="1">Uncharacterized protein</fullName>
    </submittedName>
</protein>
<organism evidence="1">
    <name type="scientific">Geladintestivirus 6</name>
    <dbReference type="NCBI Taxonomy" id="3233138"/>
    <lineage>
        <taxon>Viruses</taxon>
        <taxon>Duplodnaviria</taxon>
        <taxon>Heunggongvirae</taxon>
        <taxon>Uroviricota</taxon>
        <taxon>Caudoviricetes</taxon>
        <taxon>Crassvirales</taxon>
    </lineage>
</organism>
<sequence length="43" mass="4887">MLSLVLSVTLSFSLFMSHTLLIKNTFKSTKIILNQTRVLLYNG</sequence>
<proteinExistence type="predicted"/>
<name>A0AAU8MI34_9CAUD</name>
<dbReference type="EMBL" id="PP965496">
    <property type="protein sequence ID" value="XCO00252.1"/>
    <property type="molecule type" value="Genomic_DNA"/>
</dbReference>
<reference evidence="1" key="1">
    <citation type="submission" date="2024-06" db="EMBL/GenBank/DDBJ databases">
        <title>Intestivirid acquisition increases across infancy in a wild primate population.</title>
        <authorList>
            <person name="Schneider-Creas I.A."/>
            <person name="Moya I.L."/>
            <person name="Chiou K.L."/>
            <person name="Baniel A."/>
            <person name="Azanaw Haile A."/>
            <person name="Kebede F."/>
            <person name="Abebe B."/>
            <person name="Snyder-Mackler N."/>
            <person name="Varsani A."/>
        </authorList>
    </citation>
    <scope>NUCLEOTIDE SEQUENCE</scope>
    <source>
        <strain evidence="1">Int_RNL_2018_1178_PEE</strain>
    </source>
</reference>
<evidence type="ECO:0000313" key="1">
    <source>
        <dbReference type="EMBL" id="XCO00252.1"/>
    </source>
</evidence>
<accession>A0AAU8MI34</accession>